<keyword evidence="2" id="KW-0732">Signal</keyword>
<proteinExistence type="predicted"/>
<accession>A0A9N8D8I9</accession>
<dbReference type="Proteomes" id="UP001153069">
    <property type="component" value="Unassembled WGS sequence"/>
</dbReference>
<feature type="chain" id="PRO_5040406395" evidence="2">
    <location>
        <begin position="26"/>
        <end position="203"/>
    </location>
</feature>
<evidence type="ECO:0000256" key="2">
    <source>
        <dbReference type="SAM" id="SignalP"/>
    </source>
</evidence>
<gene>
    <name evidence="3" type="ORF">SEMRO_40_G024860.1</name>
</gene>
<sequence>MLSFSPFPVHVLVLLVLVGLHHCAASTRKIGVGCQLDFTFDRSKVARRPNSAEVDAIIQLTKLFYADKCSKLLNGEFVEVGLSDLATPKRLRGVDYTFRFRFFTTVEVTSDSSLGQADLSGLLSGLDYDHEYKENFVWKYFGTSDKSIFSSAIAVTFQQAGLPKQSIFGNVESEGPYFERKHGHRDGPYYDKRKRHGERYPGI</sequence>
<feature type="region of interest" description="Disordered" evidence="1">
    <location>
        <begin position="178"/>
        <end position="203"/>
    </location>
</feature>
<evidence type="ECO:0000256" key="1">
    <source>
        <dbReference type="SAM" id="MobiDB-lite"/>
    </source>
</evidence>
<keyword evidence="4" id="KW-1185">Reference proteome</keyword>
<protein>
    <submittedName>
        <fullName evidence="3">Uncharacterized protein</fullName>
    </submittedName>
</protein>
<feature type="signal peptide" evidence="2">
    <location>
        <begin position="1"/>
        <end position="25"/>
    </location>
</feature>
<feature type="compositionally biased region" description="Basic and acidic residues" evidence="1">
    <location>
        <begin position="178"/>
        <end position="191"/>
    </location>
</feature>
<name>A0A9N8D8I9_9STRA</name>
<comment type="caution">
    <text evidence="3">The sequence shown here is derived from an EMBL/GenBank/DDBJ whole genome shotgun (WGS) entry which is preliminary data.</text>
</comment>
<reference evidence="3" key="1">
    <citation type="submission" date="2020-06" db="EMBL/GenBank/DDBJ databases">
        <authorList>
            <consortium name="Plant Systems Biology data submission"/>
        </authorList>
    </citation>
    <scope>NUCLEOTIDE SEQUENCE</scope>
    <source>
        <strain evidence="3">D6</strain>
    </source>
</reference>
<evidence type="ECO:0000313" key="4">
    <source>
        <dbReference type="Proteomes" id="UP001153069"/>
    </source>
</evidence>
<evidence type="ECO:0000313" key="3">
    <source>
        <dbReference type="EMBL" id="CAB9498557.1"/>
    </source>
</evidence>
<dbReference type="AlphaFoldDB" id="A0A9N8D8I9"/>
<dbReference type="EMBL" id="CAICTM010000040">
    <property type="protein sequence ID" value="CAB9498557.1"/>
    <property type="molecule type" value="Genomic_DNA"/>
</dbReference>
<organism evidence="3 4">
    <name type="scientific">Seminavis robusta</name>
    <dbReference type="NCBI Taxonomy" id="568900"/>
    <lineage>
        <taxon>Eukaryota</taxon>
        <taxon>Sar</taxon>
        <taxon>Stramenopiles</taxon>
        <taxon>Ochrophyta</taxon>
        <taxon>Bacillariophyta</taxon>
        <taxon>Bacillariophyceae</taxon>
        <taxon>Bacillariophycidae</taxon>
        <taxon>Naviculales</taxon>
        <taxon>Naviculaceae</taxon>
        <taxon>Seminavis</taxon>
    </lineage>
</organism>